<feature type="region of interest" description="Disordered" evidence="1">
    <location>
        <begin position="101"/>
        <end position="121"/>
    </location>
</feature>
<protein>
    <submittedName>
        <fullName evidence="2">Uncharacterized protein</fullName>
    </submittedName>
</protein>
<dbReference type="EMBL" id="CACTIH010005936">
    <property type="protein sequence ID" value="CAA3003213.1"/>
    <property type="molecule type" value="Genomic_DNA"/>
</dbReference>
<dbReference type="Gramene" id="OE9A106977T1">
    <property type="protein sequence ID" value="OE9A106977C1"/>
    <property type="gene ID" value="OE9A106977"/>
</dbReference>
<feature type="compositionally biased region" description="Basic residues" evidence="1">
    <location>
        <begin position="101"/>
        <end position="114"/>
    </location>
</feature>
<organism evidence="2 3">
    <name type="scientific">Olea europaea subsp. europaea</name>
    <dbReference type="NCBI Taxonomy" id="158383"/>
    <lineage>
        <taxon>Eukaryota</taxon>
        <taxon>Viridiplantae</taxon>
        <taxon>Streptophyta</taxon>
        <taxon>Embryophyta</taxon>
        <taxon>Tracheophyta</taxon>
        <taxon>Spermatophyta</taxon>
        <taxon>Magnoliopsida</taxon>
        <taxon>eudicotyledons</taxon>
        <taxon>Gunneridae</taxon>
        <taxon>Pentapetalae</taxon>
        <taxon>asterids</taxon>
        <taxon>lamiids</taxon>
        <taxon>Lamiales</taxon>
        <taxon>Oleaceae</taxon>
        <taxon>Oleeae</taxon>
        <taxon>Olea</taxon>
    </lineage>
</organism>
<evidence type="ECO:0000313" key="2">
    <source>
        <dbReference type="EMBL" id="CAA3003213.1"/>
    </source>
</evidence>
<dbReference type="Proteomes" id="UP000594638">
    <property type="component" value="Unassembled WGS sequence"/>
</dbReference>
<keyword evidence="3" id="KW-1185">Reference proteome</keyword>
<comment type="caution">
    <text evidence="2">The sequence shown here is derived from an EMBL/GenBank/DDBJ whole genome shotgun (WGS) entry which is preliminary data.</text>
</comment>
<evidence type="ECO:0000313" key="3">
    <source>
        <dbReference type="Proteomes" id="UP000594638"/>
    </source>
</evidence>
<name>A0A8S0TG05_OLEEU</name>
<reference evidence="2 3" key="1">
    <citation type="submission" date="2019-12" db="EMBL/GenBank/DDBJ databases">
        <authorList>
            <person name="Alioto T."/>
            <person name="Alioto T."/>
            <person name="Gomez Garrido J."/>
        </authorList>
    </citation>
    <scope>NUCLEOTIDE SEQUENCE [LARGE SCALE GENOMIC DNA]</scope>
</reference>
<gene>
    <name evidence="2" type="ORF">OLEA9_A106977</name>
</gene>
<accession>A0A8S0TG05</accession>
<evidence type="ECO:0000256" key="1">
    <source>
        <dbReference type="SAM" id="MobiDB-lite"/>
    </source>
</evidence>
<proteinExistence type="predicted"/>
<sequence>MEDDDVRKKIVRTAQMQNFHSGVSTNRSSSRDLLQRFMGSSSECEEIKQEEEIKLNLGLSLGALKLQPEPGSVCQCSGGKGVSVDCGRWTADDEPATCRLRRRVAKSATQRKKQKPEEGPR</sequence>
<dbReference type="AlphaFoldDB" id="A0A8S0TG05"/>